<dbReference type="HOGENOM" id="CLU_1311340_0_0_1"/>
<evidence type="ECO:0000313" key="3">
    <source>
        <dbReference type="Proteomes" id="UP000015101"/>
    </source>
</evidence>
<dbReference type="EnsemblMetazoa" id="HelroT164162">
    <property type="protein sequence ID" value="HelroP164162"/>
    <property type="gene ID" value="HelroG164162"/>
</dbReference>
<dbReference type="CTD" id="20200409"/>
<sequence>MNSHLLKNAPIGGRYLSSVNQLAMRKVLLINSVSVSTKLLRPYWSVITSQFIVPADNGLCGKRGLSSVDAVSIKALQRLENDDGYRKILNLAAWNVRTLLENSDRHERRTAIVACELACFKIDIAALSETRLSDASQFEEKGAGYTGFSQGHPAGKARTCGVGFAIRSKLIKSVCQTPHGILPRLMKMQLSLEGGHTATLINCYAPTLGA</sequence>
<dbReference type="GeneID" id="20200409"/>
<reference evidence="2" key="3">
    <citation type="submission" date="2015-06" db="UniProtKB">
        <authorList>
            <consortium name="EnsemblMetazoa"/>
        </authorList>
    </citation>
    <scope>IDENTIFICATION</scope>
</reference>
<dbReference type="RefSeq" id="XP_009027423.1">
    <property type="nucleotide sequence ID" value="XM_009029175.1"/>
</dbReference>
<reference evidence="1 3" key="2">
    <citation type="journal article" date="2013" name="Nature">
        <title>Insights into bilaterian evolution from three spiralian genomes.</title>
        <authorList>
            <person name="Simakov O."/>
            <person name="Marletaz F."/>
            <person name="Cho S.J."/>
            <person name="Edsinger-Gonzales E."/>
            <person name="Havlak P."/>
            <person name="Hellsten U."/>
            <person name="Kuo D.H."/>
            <person name="Larsson T."/>
            <person name="Lv J."/>
            <person name="Arendt D."/>
            <person name="Savage R."/>
            <person name="Osoegawa K."/>
            <person name="de Jong P."/>
            <person name="Grimwood J."/>
            <person name="Chapman J.A."/>
            <person name="Shapiro H."/>
            <person name="Aerts A."/>
            <person name="Otillar R.P."/>
            <person name="Terry A.Y."/>
            <person name="Boore J.L."/>
            <person name="Grigoriev I.V."/>
            <person name="Lindberg D.R."/>
            <person name="Seaver E.C."/>
            <person name="Weisblat D.A."/>
            <person name="Putnam N.H."/>
            <person name="Rokhsar D.S."/>
        </authorList>
    </citation>
    <scope>NUCLEOTIDE SEQUENCE</scope>
</reference>
<dbReference type="eggNOG" id="ENOG502S38K">
    <property type="taxonomic scope" value="Eukaryota"/>
</dbReference>
<evidence type="ECO:0000313" key="1">
    <source>
        <dbReference type="EMBL" id="ESN94337.1"/>
    </source>
</evidence>
<name>T1EV09_HELRO</name>
<organism evidence="2 3">
    <name type="scientific">Helobdella robusta</name>
    <name type="common">Californian leech</name>
    <dbReference type="NCBI Taxonomy" id="6412"/>
    <lineage>
        <taxon>Eukaryota</taxon>
        <taxon>Metazoa</taxon>
        <taxon>Spiralia</taxon>
        <taxon>Lophotrochozoa</taxon>
        <taxon>Annelida</taxon>
        <taxon>Clitellata</taxon>
        <taxon>Hirudinea</taxon>
        <taxon>Rhynchobdellida</taxon>
        <taxon>Glossiphoniidae</taxon>
        <taxon>Helobdella</taxon>
    </lineage>
</organism>
<dbReference type="AlphaFoldDB" id="T1EV09"/>
<dbReference type="Proteomes" id="UP000015101">
    <property type="component" value="Unassembled WGS sequence"/>
</dbReference>
<dbReference type="InParanoid" id="T1EV09"/>
<dbReference type="EMBL" id="KB097571">
    <property type="protein sequence ID" value="ESN94337.1"/>
    <property type="molecule type" value="Genomic_DNA"/>
</dbReference>
<evidence type="ECO:0000313" key="2">
    <source>
        <dbReference type="EnsemblMetazoa" id="HelroP164162"/>
    </source>
</evidence>
<dbReference type="OrthoDB" id="6265667at2759"/>
<proteinExistence type="predicted"/>
<gene>
    <name evidence="2" type="primary">20200409</name>
    <name evidence="1" type="ORF">HELRODRAFT_164162</name>
</gene>
<accession>T1EV09</accession>
<dbReference type="EMBL" id="AMQM01001563">
    <property type="status" value="NOT_ANNOTATED_CDS"/>
    <property type="molecule type" value="Genomic_DNA"/>
</dbReference>
<dbReference type="InterPro" id="IPR036691">
    <property type="entry name" value="Endo/exonu/phosph_ase_sf"/>
</dbReference>
<dbReference type="Gene3D" id="3.60.10.10">
    <property type="entry name" value="Endonuclease/exonuclease/phosphatase"/>
    <property type="match status" value="1"/>
</dbReference>
<protein>
    <submittedName>
        <fullName evidence="1 2">Uncharacterized protein</fullName>
    </submittedName>
</protein>
<dbReference type="SUPFAM" id="SSF56219">
    <property type="entry name" value="DNase I-like"/>
    <property type="match status" value="1"/>
</dbReference>
<reference evidence="3" key="1">
    <citation type="submission" date="2012-12" db="EMBL/GenBank/DDBJ databases">
        <authorList>
            <person name="Hellsten U."/>
            <person name="Grimwood J."/>
            <person name="Chapman J.A."/>
            <person name="Shapiro H."/>
            <person name="Aerts A."/>
            <person name="Otillar R.P."/>
            <person name="Terry A.Y."/>
            <person name="Boore J.L."/>
            <person name="Simakov O."/>
            <person name="Marletaz F."/>
            <person name="Cho S.-J."/>
            <person name="Edsinger-Gonzales E."/>
            <person name="Havlak P."/>
            <person name="Kuo D.-H."/>
            <person name="Larsson T."/>
            <person name="Lv J."/>
            <person name="Arendt D."/>
            <person name="Savage R."/>
            <person name="Osoegawa K."/>
            <person name="de Jong P."/>
            <person name="Lindberg D.R."/>
            <person name="Seaver E.C."/>
            <person name="Weisblat D.A."/>
            <person name="Putnam N.H."/>
            <person name="Grigoriev I.V."/>
            <person name="Rokhsar D.S."/>
        </authorList>
    </citation>
    <scope>NUCLEOTIDE SEQUENCE</scope>
</reference>
<dbReference type="KEGG" id="hro:HELRODRAFT_164162"/>
<keyword evidence="3" id="KW-1185">Reference proteome</keyword>